<keyword evidence="1" id="KW-0732">Signal</keyword>
<accession>A0A0W0FWG8</accession>
<dbReference type="Proteomes" id="UP000054988">
    <property type="component" value="Unassembled WGS sequence"/>
</dbReference>
<reference evidence="2 3" key="1">
    <citation type="submission" date="2015-12" db="EMBL/GenBank/DDBJ databases">
        <title>Draft genome sequence of Moniliophthora roreri, the causal agent of frosty pod rot of cacao.</title>
        <authorList>
            <person name="Aime M.C."/>
            <person name="Diaz-Valderrama J.R."/>
            <person name="Kijpornyongpan T."/>
            <person name="Phillips-Mora W."/>
        </authorList>
    </citation>
    <scope>NUCLEOTIDE SEQUENCE [LARGE SCALE GENOMIC DNA]</scope>
    <source>
        <strain evidence="2 3">MCA 2952</strain>
    </source>
</reference>
<name>A0A0W0FWG8_MONRR</name>
<proteinExistence type="predicted"/>
<dbReference type="EMBL" id="LATX01001573">
    <property type="protein sequence ID" value="KTB40510.1"/>
    <property type="molecule type" value="Genomic_DNA"/>
</dbReference>
<organism evidence="2 3">
    <name type="scientific">Moniliophthora roreri</name>
    <name type="common">Frosty pod rot fungus</name>
    <name type="synonym">Monilia roreri</name>
    <dbReference type="NCBI Taxonomy" id="221103"/>
    <lineage>
        <taxon>Eukaryota</taxon>
        <taxon>Fungi</taxon>
        <taxon>Dikarya</taxon>
        <taxon>Basidiomycota</taxon>
        <taxon>Agaricomycotina</taxon>
        <taxon>Agaricomycetes</taxon>
        <taxon>Agaricomycetidae</taxon>
        <taxon>Agaricales</taxon>
        <taxon>Marasmiineae</taxon>
        <taxon>Marasmiaceae</taxon>
        <taxon>Moniliophthora</taxon>
    </lineage>
</organism>
<evidence type="ECO:0000313" key="3">
    <source>
        <dbReference type="Proteomes" id="UP000054988"/>
    </source>
</evidence>
<dbReference type="eggNOG" id="ENOG502RZXK">
    <property type="taxonomic scope" value="Eukaryota"/>
</dbReference>
<feature type="signal peptide" evidence="1">
    <location>
        <begin position="1"/>
        <end position="18"/>
    </location>
</feature>
<comment type="caution">
    <text evidence="2">The sequence shown here is derived from an EMBL/GenBank/DDBJ whole genome shotgun (WGS) entry which is preliminary data.</text>
</comment>
<evidence type="ECO:0000313" key="2">
    <source>
        <dbReference type="EMBL" id="KTB40510.1"/>
    </source>
</evidence>
<feature type="chain" id="PRO_5006902166" description="Secreted protein" evidence="1">
    <location>
        <begin position="19"/>
        <end position="245"/>
    </location>
</feature>
<dbReference type="AlphaFoldDB" id="A0A0W0FWG8"/>
<gene>
    <name evidence="2" type="ORF">WG66_6893</name>
</gene>
<sequence length="245" mass="27036">MLVFDLYILLGVLSISLASPVEPQQPLGLAEDGNSMPGIITDPIGIGWVDPRIGGGRMLDFVTKKVGEPLNVIISGQSDPYILAEDGFLNYAKSLGFSHECLGLHYGNIHTANLGDGDGRKDEQLLLREFFFKRGEEWGTCWESLAGGNHFRAWKQNGTQANSGAWFLAASKEHPSSKNHLIVDDGYNIGRDYIVTLATAGTWWKGMWWRADLEWQEGLLDVGKEGVNHGIEQDGRVAILVVKRL</sequence>
<protein>
    <recommendedName>
        <fullName evidence="4">Secreted protein</fullName>
    </recommendedName>
</protein>
<evidence type="ECO:0008006" key="4">
    <source>
        <dbReference type="Google" id="ProtNLM"/>
    </source>
</evidence>
<evidence type="ECO:0000256" key="1">
    <source>
        <dbReference type="SAM" id="SignalP"/>
    </source>
</evidence>